<organism evidence="1 2">
    <name type="scientific">Cystobacter ferrugineus</name>
    <dbReference type="NCBI Taxonomy" id="83449"/>
    <lineage>
        <taxon>Bacteria</taxon>
        <taxon>Pseudomonadati</taxon>
        <taxon>Myxococcota</taxon>
        <taxon>Myxococcia</taxon>
        <taxon>Myxococcales</taxon>
        <taxon>Cystobacterineae</taxon>
        <taxon>Archangiaceae</taxon>
        <taxon>Cystobacter</taxon>
    </lineage>
</organism>
<dbReference type="RefSeq" id="WP_071902351.1">
    <property type="nucleotide sequence ID" value="NZ_MPIN01000010.1"/>
</dbReference>
<reference evidence="1 2" key="2">
    <citation type="submission" date="2016-12" db="EMBL/GenBank/DDBJ databases">
        <title>Draft Genome Sequence of Cystobacter ferrugineus Strain Cbfe23.</title>
        <authorList>
            <person name="Akbar S."/>
            <person name="Dowd S.E."/>
            <person name="Stevens D.C."/>
        </authorList>
    </citation>
    <scope>NUCLEOTIDE SEQUENCE [LARGE SCALE GENOMIC DNA]</scope>
    <source>
        <strain evidence="1 2">Cbfe23</strain>
    </source>
</reference>
<dbReference type="Proteomes" id="UP000182229">
    <property type="component" value="Unassembled WGS sequence"/>
</dbReference>
<dbReference type="EMBL" id="MPIN01000010">
    <property type="protein sequence ID" value="OJH36464.1"/>
    <property type="molecule type" value="Genomic_DNA"/>
</dbReference>
<proteinExistence type="predicted"/>
<evidence type="ECO:0008006" key="3">
    <source>
        <dbReference type="Google" id="ProtNLM"/>
    </source>
</evidence>
<protein>
    <recommendedName>
        <fullName evidence="3">Lipoprotein</fullName>
    </recommendedName>
</protein>
<evidence type="ECO:0000313" key="2">
    <source>
        <dbReference type="Proteomes" id="UP000182229"/>
    </source>
</evidence>
<accession>A0A1L9B2I7</accession>
<reference evidence="2" key="1">
    <citation type="submission" date="2016-11" db="EMBL/GenBank/DDBJ databases">
        <authorList>
            <person name="Shukria A."/>
            <person name="Stevens D.C."/>
        </authorList>
    </citation>
    <scope>NUCLEOTIDE SEQUENCE [LARGE SCALE GENOMIC DNA]</scope>
    <source>
        <strain evidence="2">Cbfe23</strain>
    </source>
</reference>
<comment type="caution">
    <text evidence="1">The sequence shown here is derived from an EMBL/GenBank/DDBJ whole genome shotgun (WGS) entry which is preliminary data.</text>
</comment>
<evidence type="ECO:0000313" key="1">
    <source>
        <dbReference type="EMBL" id="OJH36464.1"/>
    </source>
</evidence>
<dbReference type="PROSITE" id="PS51257">
    <property type="entry name" value="PROKAR_LIPOPROTEIN"/>
    <property type="match status" value="1"/>
</dbReference>
<sequence>MIRATLLTMFVSTGCLAEPHVTPAPPKLDGDAPDLAQRIAAAKANVLADTCFQTEQDASVCDWGDFAYDPSQFAMTQSTNEAILIVDGFSELPFRAIRYQNRLKGFFRVGEGGEFSPVSFSWHAPVVLHETLRGFADPDLIPAESLRELGGPLTDVYGPYALNAGHGSYVFSILVEANPRQPIVILDHLRYDKFALEEFCDGSGTDASISRLREKSRVVAANLQWLMAEQNVRFVNVSAGESLDTMRELWTSRCRGIRPSDSILRKKLNAYAPIVEALYKTPGVFAAQASINASNSQDFPFDYPSPSYPNRVLAGFFTTLNSGLDEKGRKDGTSSTTLSGWPGRQNVDIYLNSGVQPNRPFRYNTTPLLQVDSFGVDIYPITQTTTSWIAPLALSRFIHLRYERFGAEEMSDDLISRIRSEMTPGECPEQPESNCAYQDPLKHGQIEAVRLGYRALEYVEPDSQQSTLSRRMEYSQ</sequence>
<gene>
    <name evidence="1" type="ORF">BON30_32380</name>
</gene>
<name>A0A1L9B2I7_9BACT</name>
<keyword evidence="2" id="KW-1185">Reference proteome</keyword>
<dbReference type="STRING" id="83449.BON30_32380"/>
<dbReference type="AlphaFoldDB" id="A0A1L9B2I7"/>